<keyword evidence="2 4" id="KW-0479">Metal-binding</keyword>
<dbReference type="PROSITE" id="PS51409">
    <property type="entry name" value="ARGINASE_2"/>
    <property type="match status" value="1"/>
</dbReference>
<evidence type="ECO:0000256" key="1">
    <source>
        <dbReference type="ARBA" id="ARBA00009227"/>
    </source>
</evidence>
<sequence length="313" mass="33547">MCPVNSLESPRFCGIRTFMRQPAAAAGAAPADVSIIGVPFDSGVSYRPGTRFGPAAVREASTLLKPYSPELDVDVTEAFSIADHGDIDTIPGYMEESFTAITAGLLPFFRANTLPVILGGDHSISLANLRAVKEAQGPVALLHFDAHSDTLPSYYGKPYNHGTPFYWAISEGLILPERSVQIGIRGPLYSRKALDWPRQQGLRIIMGHEAHALGLEAVIREALARVGDAPVFLSFDVDFLDAAYAPGTGTPEVEGFTTYEAMTLVRGICSHCRTIGMDLVEVLPDKDAAGITALAGASVIFAFLAANAARRRR</sequence>
<evidence type="ECO:0000313" key="8">
    <source>
        <dbReference type="Proteomes" id="UP000199355"/>
    </source>
</evidence>
<dbReference type="InterPro" id="IPR023696">
    <property type="entry name" value="Ureohydrolase_dom_sf"/>
</dbReference>
<dbReference type="InterPro" id="IPR020855">
    <property type="entry name" value="Ureohydrolase_Mn_BS"/>
</dbReference>
<feature type="binding site" evidence="4">
    <location>
        <position position="145"/>
    </location>
    <ligand>
        <name>Mn(2+)</name>
        <dbReference type="ChEBI" id="CHEBI:29035"/>
        <label>1</label>
    </ligand>
</feature>
<feature type="binding site" evidence="4">
    <location>
        <position position="238"/>
    </location>
    <ligand>
        <name>Mn(2+)</name>
        <dbReference type="ChEBI" id="CHEBI:29035"/>
        <label>1</label>
    </ligand>
</feature>
<name>A0A1G7QV34_9BACT</name>
<evidence type="ECO:0000256" key="3">
    <source>
        <dbReference type="ARBA" id="ARBA00022801"/>
    </source>
</evidence>
<dbReference type="CDD" id="cd11592">
    <property type="entry name" value="Agmatinase_PAH"/>
    <property type="match status" value="1"/>
</dbReference>
<comment type="similarity">
    <text evidence="1">Belongs to the arginase family. Agmatinase subfamily.</text>
</comment>
<gene>
    <name evidence="7" type="ORF">SAMN05192586_12422</name>
</gene>
<dbReference type="PANTHER" id="PTHR11358:SF26">
    <property type="entry name" value="GUANIDINO ACID HYDROLASE, MITOCHONDRIAL"/>
    <property type="match status" value="1"/>
</dbReference>
<dbReference type="GO" id="GO:0008783">
    <property type="term" value="F:agmatinase activity"/>
    <property type="evidence" value="ECO:0007669"/>
    <property type="project" value="TreeGrafter"/>
</dbReference>
<dbReference type="Gene3D" id="3.40.800.10">
    <property type="entry name" value="Ureohydrolase domain"/>
    <property type="match status" value="1"/>
</dbReference>
<protein>
    <submittedName>
        <fullName evidence="7">Agmatinase</fullName>
    </submittedName>
</protein>
<reference evidence="8" key="1">
    <citation type="submission" date="2016-10" db="EMBL/GenBank/DDBJ databases">
        <authorList>
            <person name="Varghese N."/>
            <person name="Submissions S."/>
        </authorList>
    </citation>
    <scope>NUCLEOTIDE SEQUENCE [LARGE SCALE GENOMIC DNA]</scope>
    <source>
        <strain evidence="8">KHC7</strain>
    </source>
</reference>
<evidence type="ECO:0000313" key="7">
    <source>
        <dbReference type="EMBL" id="SDG02388.1"/>
    </source>
</evidence>
<keyword evidence="6" id="KW-0472">Membrane</keyword>
<accession>A0A1G7QV34</accession>
<dbReference type="GO" id="GO:0046872">
    <property type="term" value="F:metal ion binding"/>
    <property type="evidence" value="ECO:0007669"/>
    <property type="project" value="UniProtKB-KW"/>
</dbReference>
<dbReference type="PANTHER" id="PTHR11358">
    <property type="entry name" value="ARGINASE/AGMATINASE"/>
    <property type="match status" value="1"/>
</dbReference>
<dbReference type="InterPro" id="IPR005925">
    <property type="entry name" value="Agmatinase-rel"/>
</dbReference>
<dbReference type="PROSITE" id="PS01053">
    <property type="entry name" value="ARGINASE_1"/>
    <property type="match status" value="1"/>
</dbReference>
<feature type="binding site" evidence="4">
    <location>
        <position position="236"/>
    </location>
    <ligand>
        <name>Mn(2+)</name>
        <dbReference type="ChEBI" id="CHEBI:29035"/>
        <label>1</label>
    </ligand>
</feature>
<proteinExistence type="inferred from homology"/>
<feature type="transmembrane region" description="Helical" evidence="6">
    <location>
        <begin position="288"/>
        <end position="309"/>
    </location>
</feature>
<dbReference type="STRING" id="571438.SAMN05192586_12422"/>
<evidence type="ECO:0000256" key="5">
    <source>
        <dbReference type="RuleBase" id="RU003684"/>
    </source>
</evidence>
<comment type="cofactor">
    <cofactor evidence="4">
        <name>Mn(2+)</name>
        <dbReference type="ChEBI" id="CHEBI:29035"/>
    </cofactor>
    <text evidence="4">Binds 2 manganese ions per subunit.</text>
</comment>
<dbReference type="RefSeq" id="WP_092155252.1">
    <property type="nucleotide sequence ID" value="NZ_FNBX01000024.1"/>
</dbReference>
<dbReference type="EMBL" id="FNBX01000024">
    <property type="protein sequence ID" value="SDG02388.1"/>
    <property type="molecule type" value="Genomic_DNA"/>
</dbReference>
<evidence type="ECO:0000256" key="2">
    <source>
        <dbReference type="ARBA" id="ARBA00022723"/>
    </source>
</evidence>
<evidence type="ECO:0000256" key="6">
    <source>
        <dbReference type="SAM" id="Phobius"/>
    </source>
</evidence>
<dbReference type="GO" id="GO:0033389">
    <property type="term" value="P:putrescine biosynthetic process from arginine, via agmatine"/>
    <property type="evidence" value="ECO:0007669"/>
    <property type="project" value="TreeGrafter"/>
</dbReference>
<keyword evidence="4" id="KW-0464">Manganese</keyword>
<dbReference type="PIRSF" id="PIRSF036979">
    <property type="entry name" value="Arginase"/>
    <property type="match status" value="1"/>
</dbReference>
<feature type="binding site" evidence="4">
    <location>
        <position position="147"/>
    </location>
    <ligand>
        <name>Mn(2+)</name>
        <dbReference type="ChEBI" id="CHEBI:29035"/>
        <label>1</label>
    </ligand>
</feature>
<keyword evidence="6" id="KW-0812">Transmembrane</keyword>
<dbReference type="InterPro" id="IPR006035">
    <property type="entry name" value="Ureohydrolase"/>
</dbReference>
<dbReference type="NCBIfam" id="TIGR01230">
    <property type="entry name" value="agmatinase"/>
    <property type="match status" value="1"/>
</dbReference>
<dbReference type="Proteomes" id="UP000199355">
    <property type="component" value="Unassembled WGS sequence"/>
</dbReference>
<dbReference type="Pfam" id="PF00491">
    <property type="entry name" value="Arginase"/>
    <property type="match status" value="1"/>
</dbReference>
<feature type="binding site" evidence="4">
    <location>
        <position position="122"/>
    </location>
    <ligand>
        <name>Mn(2+)</name>
        <dbReference type="ChEBI" id="CHEBI:29035"/>
        <label>1</label>
    </ligand>
</feature>
<evidence type="ECO:0000256" key="4">
    <source>
        <dbReference type="PIRSR" id="PIRSR036979-1"/>
    </source>
</evidence>
<keyword evidence="3 5" id="KW-0378">Hydrolase</keyword>
<dbReference type="AlphaFoldDB" id="A0A1G7QV34"/>
<keyword evidence="8" id="KW-1185">Reference proteome</keyword>
<dbReference type="SUPFAM" id="SSF52768">
    <property type="entry name" value="Arginase/deacetylase"/>
    <property type="match status" value="1"/>
</dbReference>
<organism evidence="7 8">
    <name type="scientific">Desulfovibrio legallii</name>
    <dbReference type="NCBI Taxonomy" id="571438"/>
    <lineage>
        <taxon>Bacteria</taxon>
        <taxon>Pseudomonadati</taxon>
        <taxon>Thermodesulfobacteriota</taxon>
        <taxon>Desulfovibrionia</taxon>
        <taxon>Desulfovibrionales</taxon>
        <taxon>Desulfovibrionaceae</taxon>
        <taxon>Desulfovibrio</taxon>
    </lineage>
</organism>
<keyword evidence="6" id="KW-1133">Transmembrane helix</keyword>
<dbReference type="OrthoDB" id="9789727at2"/>
<dbReference type="PRINTS" id="PR00116">
    <property type="entry name" value="ARGINASE"/>
</dbReference>
<feature type="binding site" evidence="4">
    <location>
        <position position="149"/>
    </location>
    <ligand>
        <name>Mn(2+)</name>
        <dbReference type="ChEBI" id="CHEBI:29035"/>
        <label>1</label>
    </ligand>
</feature>